<feature type="transmembrane region" description="Helical" evidence="6">
    <location>
        <begin position="6"/>
        <end position="26"/>
    </location>
</feature>
<proteinExistence type="inferred from homology"/>
<dbReference type="OrthoDB" id="9793390at2"/>
<feature type="transmembrane region" description="Helical" evidence="6">
    <location>
        <begin position="135"/>
        <end position="154"/>
    </location>
</feature>
<evidence type="ECO:0000256" key="3">
    <source>
        <dbReference type="ARBA" id="ARBA00022692"/>
    </source>
</evidence>
<comment type="similarity">
    <text evidence="2">Belongs to the autoinducer-2 exporter (AI-2E) (TC 2.A.86) family.</text>
</comment>
<keyword evidence="8" id="KW-1185">Reference proteome</keyword>
<feature type="transmembrane region" description="Helical" evidence="6">
    <location>
        <begin position="284"/>
        <end position="303"/>
    </location>
</feature>
<evidence type="ECO:0000256" key="2">
    <source>
        <dbReference type="ARBA" id="ARBA00009773"/>
    </source>
</evidence>
<evidence type="ECO:0000256" key="4">
    <source>
        <dbReference type="ARBA" id="ARBA00022989"/>
    </source>
</evidence>
<gene>
    <name evidence="7" type="ORF">JonanDRAFT_1292</name>
</gene>
<feature type="transmembrane region" description="Helical" evidence="6">
    <location>
        <begin position="33"/>
        <end position="51"/>
    </location>
</feature>
<dbReference type="RefSeq" id="WP_008521740.1">
    <property type="nucleotide sequence ID" value="NZ_CM001376.1"/>
</dbReference>
<feature type="transmembrane region" description="Helical" evidence="6">
    <location>
        <begin position="250"/>
        <end position="272"/>
    </location>
</feature>
<keyword evidence="3 6" id="KW-0812">Transmembrane</keyword>
<name>H0UM80_9BACT</name>
<accession>H0UM80</accession>
<organism evidence="7 8">
    <name type="scientific">Jonquetella anthropi DSM 22815</name>
    <dbReference type="NCBI Taxonomy" id="885272"/>
    <lineage>
        <taxon>Bacteria</taxon>
        <taxon>Thermotogati</taxon>
        <taxon>Synergistota</taxon>
        <taxon>Synergistia</taxon>
        <taxon>Synergistales</taxon>
        <taxon>Dethiosulfovibrionaceae</taxon>
        <taxon>Jonquetella</taxon>
    </lineage>
</organism>
<dbReference type="GO" id="GO:0016020">
    <property type="term" value="C:membrane"/>
    <property type="evidence" value="ECO:0007669"/>
    <property type="project" value="UniProtKB-SubCell"/>
</dbReference>
<dbReference type="Proteomes" id="UP000003806">
    <property type="component" value="Chromosome"/>
</dbReference>
<feature type="transmembrane region" description="Helical" evidence="6">
    <location>
        <begin position="221"/>
        <end position="244"/>
    </location>
</feature>
<protein>
    <submittedName>
        <fullName evidence="7">Putative permease</fullName>
    </submittedName>
</protein>
<keyword evidence="4 6" id="KW-1133">Transmembrane helix</keyword>
<dbReference type="EMBL" id="CM001376">
    <property type="protein sequence ID" value="EHM13656.1"/>
    <property type="molecule type" value="Genomic_DNA"/>
</dbReference>
<reference evidence="7 8" key="1">
    <citation type="submission" date="2011-11" db="EMBL/GenBank/DDBJ databases">
        <title>The Noncontiguous Finished genome of Jonquetella anthropi DSM 22815.</title>
        <authorList>
            <consortium name="US DOE Joint Genome Institute (JGI-PGF)"/>
            <person name="Lucas S."/>
            <person name="Copeland A."/>
            <person name="Lapidus A."/>
            <person name="Glavina del Rio T."/>
            <person name="Dalin E."/>
            <person name="Tice H."/>
            <person name="Bruce D."/>
            <person name="Goodwin L."/>
            <person name="Pitluck S."/>
            <person name="Peters L."/>
            <person name="Mikhailova N."/>
            <person name="Held B."/>
            <person name="Kyrpides N."/>
            <person name="Mavromatis K."/>
            <person name="Ivanova N."/>
            <person name="Markowitz V."/>
            <person name="Cheng J.-F."/>
            <person name="Hugenholtz P."/>
            <person name="Woyke T."/>
            <person name="Wu D."/>
            <person name="Gronow S."/>
            <person name="Wellnitz S."/>
            <person name="Brambilla E."/>
            <person name="Klenk H.-P."/>
            <person name="Eisen J.A."/>
        </authorList>
    </citation>
    <scope>NUCLEOTIDE SEQUENCE [LARGE SCALE GENOMIC DNA]</scope>
    <source>
        <strain evidence="7 8">DSM 22815</strain>
    </source>
</reference>
<dbReference type="AlphaFoldDB" id="H0UM80"/>
<evidence type="ECO:0000256" key="1">
    <source>
        <dbReference type="ARBA" id="ARBA00004141"/>
    </source>
</evidence>
<feature type="transmembrane region" description="Helical" evidence="6">
    <location>
        <begin position="187"/>
        <end position="209"/>
    </location>
</feature>
<evidence type="ECO:0000313" key="8">
    <source>
        <dbReference type="Proteomes" id="UP000003806"/>
    </source>
</evidence>
<sequence length="343" mass="37529">MKEIKFLAACVGLLTVIAVGAVLNVAQNVFMPLLIAWLLSFVVAPAVRFLTAHRVPMWLTVFLVIGVLFAIVFGVVTVISDRMSEFIQIVPMYYERLLTIVKDVSSRLSVPPTFWNTIDWGSQLRLRLLQLSGSVFSLSSSTVMVFIFLMFILVGSPYVELKLRRAFADEKSFHRVVGMLATISSQIGRFLGVMALISAVTGLCVWMALSLLKVEFAASWGLLAFALNFIPTVGSIVASIPPILVAVVQFYPGFVLPLATALSLLAIQMLIGNIITPKVMGDRLNLSPVVILLSLLFWGWLWGVMGALLAMPLAAILKIVCENFPSLNVLAVMMGSGKNYSQK</sequence>
<dbReference type="eggNOG" id="COG0628">
    <property type="taxonomic scope" value="Bacteria"/>
</dbReference>
<feature type="transmembrane region" description="Helical" evidence="6">
    <location>
        <begin position="57"/>
        <end position="79"/>
    </location>
</feature>
<dbReference type="Pfam" id="PF01594">
    <property type="entry name" value="AI-2E_transport"/>
    <property type="match status" value="1"/>
</dbReference>
<dbReference type="HOGENOM" id="CLU_031275_0_3_0"/>
<dbReference type="GO" id="GO:0055085">
    <property type="term" value="P:transmembrane transport"/>
    <property type="evidence" value="ECO:0007669"/>
    <property type="project" value="TreeGrafter"/>
</dbReference>
<comment type="subcellular location">
    <subcellularLocation>
        <location evidence="1">Membrane</location>
        <topology evidence="1">Multi-pass membrane protein</topology>
    </subcellularLocation>
</comment>
<dbReference type="STRING" id="885272.JonanDRAFT_1292"/>
<keyword evidence="5 6" id="KW-0472">Membrane</keyword>
<evidence type="ECO:0000313" key="7">
    <source>
        <dbReference type="EMBL" id="EHM13656.1"/>
    </source>
</evidence>
<evidence type="ECO:0000256" key="6">
    <source>
        <dbReference type="SAM" id="Phobius"/>
    </source>
</evidence>
<dbReference type="PANTHER" id="PTHR21716">
    <property type="entry name" value="TRANSMEMBRANE PROTEIN"/>
    <property type="match status" value="1"/>
</dbReference>
<dbReference type="PANTHER" id="PTHR21716:SF64">
    <property type="entry name" value="AI-2 TRANSPORT PROTEIN TQSA"/>
    <property type="match status" value="1"/>
</dbReference>
<dbReference type="InterPro" id="IPR002549">
    <property type="entry name" value="AI-2E-like"/>
</dbReference>
<evidence type="ECO:0000256" key="5">
    <source>
        <dbReference type="ARBA" id="ARBA00023136"/>
    </source>
</evidence>